<protein>
    <submittedName>
        <fullName evidence="8">Alkylation response protein AidB-like acyl-CoA dehydrogenase</fullName>
    </submittedName>
</protein>
<dbReference type="Gene3D" id="1.20.140.10">
    <property type="entry name" value="Butyryl-CoA Dehydrogenase, subunit A, domain 3"/>
    <property type="match status" value="1"/>
</dbReference>
<dbReference type="PANTHER" id="PTHR43884">
    <property type="entry name" value="ACYL-COA DEHYDROGENASE"/>
    <property type="match status" value="1"/>
</dbReference>
<dbReference type="Gene3D" id="2.40.110.10">
    <property type="entry name" value="Butyryl-CoA Dehydrogenase, subunit A, domain 2"/>
    <property type="match status" value="1"/>
</dbReference>
<evidence type="ECO:0000256" key="3">
    <source>
        <dbReference type="ARBA" id="ARBA00022630"/>
    </source>
</evidence>
<dbReference type="GO" id="GO:0003995">
    <property type="term" value="F:acyl-CoA dehydrogenase activity"/>
    <property type="evidence" value="ECO:0007669"/>
    <property type="project" value="TreeGrafter"/>
</dbReference>
<dbReference type="InterPro" id="IPR009075">
    <property type="entry name" value="AcylCo_DH/oxidase_C"/>
</dbReference>
<evidence type="ECO:0000256" key="1">
    <source>
        <dbReference type="ARBA" id="ARBA00001974"/>
    </source>
</evidence>
<dbReference type="Pfam" id="PF02771">
    <property type="entry name" value="Acyl-CoA_dh_N"/>
    <property type="match status" value="1"/>
</dbReference>
<sequence length="376" mass="39330">MPLFHTDEQTMIKEMVAPLLAEQGSGAIRAQRDLGPETAYSSGQWRQFVEMQLPGLLVSSAHGGGGLGHVEAGIVMEEIGRTLSPSPFLASAIGAVTALGFADDALQARWLPALAGGVIAALAIDEGLKHRPGHVALSARAEKGGFRLNGVKRSVVGASEAELLIVNARTSGAVDDESGLTLFALSLPREGVRVESQRLIDGSVAAMVRFDDALVEETAVIGETGQGRAPLSAMVDAVRIGAAAELVGVASAAAALALAYLKQRSQFGRLIGQFQALQHRAAMVYVEIEIARAAVLKAQHLLDAGDPAAPLMIAVAKSKAGAASRRAAQEGVQMHGGMGMTDEHDVGLYMKRDRVLDEMFGDAGFHADRVAQLNGY</sequence>
<evidence type="ECO:0000256" key="2">
    <source>
        <dbReference type="ARBA" id="ARBA00009347"/>
    </source>
</evidence>
<comment type="similarity">
    <text evidence="2">Belongs to the acyl-CoA dehydrogenase family.</text>
</comment>
<keyword evidence="4" id="KW-0274">FAD</keyword>
<keyword evidence="3" id="KW-0285">Flavoprotein</keyword>
<dbReference type="Proteomes" id="UP000316624">
    <property type="component" value="Unassembled WGS sequence"/>
</dbReference>
<dbReference type="InterPro" id="IPR009100">
    <property type="entry name" value="AcylCoA_DH/oxidase_NM_dom_sf"/>
</dbReference>
<dbReference type="InterPro" id="IPR046373">
    <property type="entry name" value="Acyl-CoA_Oxase/DH_mid-dom_sf"/>
</dbReference>
<evidence type="ECO:0000313" key="9">
    <source>
        <dbReference type="Proteomes" id="UP000316624"/>
    </source>
</evidence>
<dbReference type="SUPFAM" id="SSF56645">
    <property type="entry name" value="Acyl-CoA dehydrogenase NM domain-like"/>
    <property type="match status" value="1"/>
</dbReference>
<evidence type="ECO:0000259" key="6">
    <source>
        <dbReference type="Pfam" id="PF00441"/>
    </source>
</evidence>
<comment type="caution">
    <text evidence="8">The sequence shown here is derived from an EMBL/GenBank/DDBJ whole genome shotgun (WGS) entry which is preliminary data.</text>
</comment>
<reference evidence="8 9" key="1">
    <citation type="journal article" date="2015" name="Stand. Genomic Sci.">
        <title>Genomic Encyclopedia of Bacterial and Archaeal Type Strains, Phase III: the genomes of soil and plant-associated and newly described type strains.</title>
        <authorList>
            <person name="Whitman W.B."/>
            <person name="Woyke T."/>
            <person name="Klenk H.P."/>
            <person name="Zhou Y."/>
            <person name="Lilburn T.G."/>
            <person name="Beck B.J."/>
            <person name="De Vos P."/>
            <person name="Vandamme P."/>
            <person name="Eisen J.A."/>
            <person name="Garrity G."/>
            <person name="Hugenholtz P."/>
            <person name="Kyrpides N.C."/>
        </authorList>
    </citation>
    <scope>NUCLEOTIDE SEQUENCE [LARGE SCALE GENOMIC DNA]</scope>
    <source>
        <strain evidence="8 9">CGMCC 1.7748</strain>
    </source>
</reference>
<feature type="domain" description="Acyl-CoA dehydrogenase/oxidase N-terminal" evidence="7">
    <location>
        <begin position="6"/>
        <end position="117"/>
    </location>
</feature>
<proteinExistence type="inferred from homology"/>
<dbReference type="InterPro" id="IPR013786">
    <property type="entry name" value="AcylCoA_DH/ox_N"/>
</dbReference>
<dbReference type="PANTHER" id="PTHR43884:SF20">
    <property type="entry name" value="ACYL-COA DEHYDROGENASE FADE28"/>
    <property type="match status" value="1"/>
</dbReference>
<evidence type="ECO:0000256" key="5">
    <source>
        <dbReference type="ARBA" id="ARBA00023002"/>
    </source>
</evidence>
<dbReference type="AlphaFoldDB" id="A0A562K279"/>
<comment type="cofactor">
    <cofactor evidence="1">
        <name>FAD</name>
        <dbReference type="ChEBI" id="CHEBI:57692"/>
    </cofactor>
</comment>
<organism evidence="8 9">
    <name type="scientific">Sphingobium wenxiniae (strain DSM 21828 / CGMCC 1.7748 / JZ-1)</name>
    <dbReference type="NCBI Taxonomy" id="595605"/>
    <lineage>
        <taxon>Bacteria</taxon>
        <taxon>Pseudomonadati</taxon>
        <taxon>Pseudomonadota</taxon>
        <taxon>Alphaproteobacteria</taxon>
        <taxon>Sphingomonadales</taxon>
        <taxon>Sphingomonadaceae</taxon>
        <taxon>Sphingobium</taxon>
    </lineage>
</organism>
<dbReference type="CDD" id="cd00567">
    <property type="entry name" value="ACAD"/>
    <property type="match status" value="1"/>
</dbReference>
<dbReference type="GO" id="GO:0050660">
    <property type="term" value="F:flavin adenine dinucleotide binding"/>
    <property type="evidence" value="ECO:0007669"/>
    <property type="project" value="InterPro"/>
</dbReference>
<name>A0A562K279_SPHWJ</name>
<keyword evidence="5" id="KW-0560">Oxidoreductase</keyword>
<dbReference type="Gene3D" id="1.10.540.10">
    <property type="entry name" value="Acyl-CoA dehydrogenase/oxidase, N-terminal domain"/>
    <property type="match status" value="1"/>
</dbReference>
<evidence type="ECO:0000259" key="7">
    <source>
        <dbReference type="Pfam" id="PF02771"/>
    </source>
</evidence>
<dbReference type="EMBL" id="VLKK01000031">
    <property type="protein sequence ID" value="TWH89446.1"/>
    <property type="molecule type" value="Genomic_DNA"/>
</dbReference>
<gene>
    <name evidence="8" type="ORF">IQ35_03822</name>
</gene>
<evidence type="ECO:0000313" key="8">
    <source>
        <dbReference type="EMBL" id="TWH89446.1"/>
    </source>
</evidence>
<keyword evidence="9" id="KW-1185">Reference proteome</keyword>
<evidence type="ECO:0000256" key="4">
    <source>
        <dbReference type="ARBA" id="ARBA00022827"/>
    </source>
</evidence>
<dbReference type="InterPro" id="IPR036250">
    <property type="entry name" value="AcylCo_DH-like_C"/>
</dbReference>
<dbReference type="InterPro" id="IPR037069">
    <property type="entry name" value="AcylCoA_DH/ox_N_sf"/>
</dbReference>
<dbReference type="SUPFAM" id="SSF47203">
    <property type="entry name" value="Acyl-CoA dehydrogenase C-terminal domain-like"/>
    <property type="match status" value="1"/>
</dbReference>
<accession>A0A562K279</accession>
<dbReference type="Pfam" id="PF00441">
    <property type="entry name" value="Acyl-CoA_dh_1"/>
    <property type="match status" value="1"/>
</dbReference>
<feature type="domain" description="Acyl-CoA dehydrogenase/oxidase C-terminal" evidence="6">
    <location>
        <begin position="232"/>
        <end position="371"/>
    </location>
</feature>
<dbReference type="RefSeq" id="WP_145075823.1">
    <property type="nucleotide sequence ID" value="NZ_JACIIY010000037.1"/>
</dbReference>